<dbReference type="AlphaFoldDB" id="A0A9N8VXU3"/>
<name>A0A9N8VXU3_FUNMO</name>
<keyword evidence="3" id="KW-1185">Reference proteome</keyword>
<gene>
    <name evidence="2" type="ORF">FMOSSE_LOCUS2475</name>
</gene>
<organism evidence="2 3">
    <name type="scientific">Funneliformis mosseae</name>
    <name type="common">Endomycorrhizal fungus</name>
    <name type="synonym">Glomus mosseae</name>
    <dbReference type="NCBI Taxonomy" id="27381"/>
    <lineage>
        <taxon>Eukaryota</taxon>
        <taxon>Fungi</taxon>
        <taxon>Fungi incertae sedis</taxon>
        <taxon>Mucoromycota</taxon>
        <taxon>Glomeromycotina</taxon>
        <taxon>Glomeromycetes</taxon>
        <taxon>Glomerales</taxon>
        <taxon>Glomeraceae</taxon>
        <taxon>Funneliformis</taxon>
    </lineage>
</organism>
<dbReference type="Proteomes" id="UP000789375">
    <property type="component" value="Unassembled WGS sequence"/>
</dbReference>
<feature type="coiled-coil region" evidence="1">
    <location>
        <begin position="23"/>
        <end position="61"/>
    </location>
</feature>
<evidence type="ECO:0000256" key="1">
    <source>
        <dbReference type="SAM" id="Coils"/>
    </source>
</evidence>
<reference evidence="2" key="1">
    <citation type="submission" date="2021-06" db="EMBL/GenBank/DDBJ databases">
        <authorList>
            <person name="Kallberg Y."/>
            <person name="Tangrot J."/>
            <person name="Rosling A."/>
        </authorList>
    </citation>
    <scope>NUCLEOTIDE SEQUENCE</scope>
    <source>
        <strain evidence="2">87-6 pot B 2015</strain>
    </source>
</reference>
<dbReference type="EMBL" id="CAJVPP010000327">
    <property type="protein sequence ID" value="CAG8470131.1"/>
    <property type="molecule type" value="Genomic_DNA"/>
</dbReference>
<accession>A0A9N8VXU3</accession>
<sequence length="103" mass="11795">MEIDDDDDMGEIHDEVDDNRLTLEQAIETLAVAEKLMSREINKMKEDCKRSFEKIENINNELNDVVYGRIPKGGIGQADDIERLKVTLHACLVDTDEFQPMDV</sequence>
<evidence type="ECO:0000313" key="2">
    <source>
        <dbReference type="EMBL" id="CAG8470131.1"/>
    </source>
</evidence>
<comment type="caution">
    <text evidence="2">The sequence shown here is derived from an EMBL/GenBank/DDBJ whole genome shotgun (WGS) entry which is preliminary data.</text>
</comment>
<keyword evidence="1" id="KW-0175">Coiled coil</keyword>
<proteinExistence type="predicted"/>
<protein>
    <submittedName>
        <fullName evidence="2">8707_t:CDS:1</fullName>
    </submittedName>
</protein>
<evidence type="ECO:0000313" key="3">
    <source>
        <dbReference type="Proteomes" id="UP000789375"/>
    </source>
</evidence>